<dbReference type="Pfam" id="PF00501">
    <property type="entry name" value="AMP-binding"/>
    <property type="match status" value="1"/>
</dbReference>
<dbReference type="Gene3D" id="3.30.300.30">
    <property type="match status" value="1"/>
</dbReference>
<proteinExistence type="predicted"/>
<name>A0A7R9V1R8_9CHLO</name>
<dbReference type="AlphaFoldDB" id="A0A7R9V1R8"/>
<dbReference type="EMBL" id="HBEC01003401">
    <property type="protein sequence ID" value="CAD8281530.1"/>
    <property type="molecule type" value="Transcribed_RNA"/>
</dbReference>
<accession>A0A7R9V1R8</accession>
<gene>
    <name evidence="3" type="ORF">CEUR00632_LOCUS1565</name>
</gene>
<evidence type="ECO:0000313" key="3">
    <source>
        <dbReference type="EMBL" id="CAD8281530.1"/>
    </source>
</evidence>
<dbReference type="InterPro" id="IPR000873">
    <property type="entry name" value="AMP-dep_synth/lig_dom"/>
</dbReference>
<protein>
    <recommendedName>
        <fullName evidence="2">AMP-dependent synthetase/ligase domain-containing protein</fullName>
    </recommendedName>
</protein>
<dbReference type="PANTHER" id="PTHR44378">
    <property type="entry name" value="ACYL-ACTIVATING ENZYME 17, PEROXISOMAL-RELATED"/>
    <property type="match status" value="1"/>
</dbReference>
<reference evidence="3" key="1">
    <citation type="submission" date="2021-01" db="EMBL/GenBank/DDBJ databases">
        <authorList>
            <person name="Corre E."/>
            <person name="Pelletier E."/>
            <person name="Niang G."/>
            <person name="Scheremetjew M."/>
            <person name="Finn R."/>
            <person name="Kale V."/>
            <person name="Holt S."/>
            <person name="Cochrane G."/>
            <person name="Meng A."/>
            <person name="Brown T."/>
            <person name="Cohen L."/>
        </authorList>
    </citation>
    <scope>NUCLEOTIDE SEQUENCE</scope>
    <source>
        <strain evidence="3">CCMP219</strain>
    </source>
</reference>
<evidence type="ECO:0000259" key="2">
    <source>
        <dbReference type="Pfam" id="PF00501"/>
    </source>
</evidence>
<feature type="chain" id="PRO_5030532700" description="AMP-dependent synthetase/ligase domain-containing protein" evidence="1">
    <location>
        <begin position="16"/>
        <end position="873"/>
    </location>
</feature>
<dbReference type="PANTHER" id="PTHR44378:SF2">
    <property type="entry name" value="ACYL-ACTIVATING ENZYME 17, PEROXISOMAL-RELATED"/>
    <property type="match status" value="1"/>
</dbReference>
<dbReference type="SUPFAM" id="SSF56801">
    <property type="entry name" value="Acetyl-CoA synthetase-like"/>
    <property type="match status" value="1"/>
</dbReference>
<feature type="signal peptide" evidence="1">
    <location>
        <begin position="1"/>
        <end position="15"/>
    </location>
</feature>
<dbReference type="Gene3D" id="3.40.50.12780">
    <property type="entry name" value="N-terminal domain of ligase-like"/>
    <property type="match status" value="2"/>
</dbReference>
<dbReference type="PROSITE" id="PS00455">
    <property type="entry name" value="AMP_BINDING"/>
    <property type="match status" value="1"/>
</dbReference>
<evidence type="ECO:0000256" key="1">
    <source>
        <dbReference type="SAM" id="SignalP"/>
    </source>
</evidence>
<feature type="domain" description="AMP-dependent synthetase/ligase" evidence="2">
    <location>
        <begin position="236"/>
        <end position="631"/>
    </location>
</feature>
<dbReference type="InterPro" id="IPR020845">
    <property type="entry name" value="AMP-binding_CS"/>
</dbReference>
<organism evidence="3">
    <name type="scientific">Chlamydomonas euryale</name>
    <dbReference type="NCBI Taxonomy" id="1486919"/>
    <lineage>
        <taxon>Eukaryota</taxon>
        <taxon>Viridiplantae</taxon>
        <taxon>Chlorophyta</taxon>
        <taxon>core chlorophytes</taxon>
        <taxon>Chlorophyceae</taxon>
        <taxon>CS clade</taxon>
        <taxon>Chlamydomonadales</taxon>
        <taxon>Chlamydomonadaceae</taxon>
        <taxon>Chlamydomonas</taxon>
    </lineage>
</organism>
<dbReference type="InterPro" id="IPR045851">
    <property type="entry name" value="AMP-bd_C_sf"/>
</dbReference>
<keyword evidence="1" id="KW-0732">Signal</keyword>
<sequence>MWCCSRPQLWQSVSACLSAAVPLEVHRQLLDSCYRGWPQDQLGPPPVYVPSAQDTDGTNVAAFLGWFQGDEEYEGQRSAGGAAAGWRALHTLSLRDPEKVWSALLHRELRVHMASPPARMLHVPRGRPDAVRWLPGAKLNIAAAALSGARAGVATCGGAAGSCCSASVDDKCGHCGSGAGSRCIVGRSCSAAGCRCRVASGGRSSGAAGGRSGCSDGCVGSCKCESPARCAASHAAVVWADEVNPTLLHQVSLAELRLRAAHVAVCLRAQAQPGDAVAIAMPMTVESVVIYLGIVLAGCAVVSIADSFSPQEIATRLQISRAKLIFTQDVVLRGGKSLPLYERVHACRSLGFVGFAVVLPAASAAGVSADGSGDRPREARVHPLGEGDCTFADFLSASPALPTDGNGCSAAGCCGSECAGQCSHPWWPAQDLDSGPAPASGPLPHMSDAYAPTNILFSSGTTGEPKAIPWTHVTPLRCAVDGWAHQDIKPGCVVCWPTNLGWMMGPWVTYATLLNGATLALYQGSPLGRDFGEFVAAARVTVLGVVPSIVKAWRASGCMQGIEWPALRCFSSTGEASSAGDYLWLMSQSRYRPVIEYCGGTEIGGGFLSGSLLLPQAPSVFTTPTLGVNLTLLLPDGVQSPHVWGAADGQRPAAVSGGGACTGELALVPPLLGCSQTLLNRDHSEVYYVGMPIDGPSGMPLRRHGDEVQRLPGGSYIALGRTDDTMNLGGIKVSSLEIERAILQAMPGVVSEAAAVAVSLPGGGPQHLVLVLVPDPGILASARVSARQGATIDVGPAGDGGGEVNEAALATRLLATAAAAVRARLNPLFRVTAVVLADTLPRTASNKVMRRMLRDSAAKAAAAALAAPARSRL</sequence>
<dbReference type="InterPro" id="IPR042099">
    <property type="entry name" value="ANL_N_sf"/>
</dbReference>